<evidence type="ECO:0000313" key="5">
    <source>
        <dbReference type="Proteomes" id="UP000318825"/>
    </source>
</evidence>
<dbReference type="PROSITE" id="PS00893">
    <property type="entry name" value="NUDIX_BOX"/>
    <property type="match status" value="1"/>
</dbReference>
<sequence>MPPPQFPQPAVSAAVFRDGKVLLVRRARPPGKGLHSLPGGRIAFGETVAAALHREVAEETGLRIEIASLAGWREVMPTRPGDGHYIVMSFAARWIAGEPILNDELDAFSWVAPELPDELRLTEGLQTIIDAARRLVGV</sequence>
<dbReference type="Proteomes" id="UP000318825">
    <property type="component" value="Unassembled WGS sequence"/>
</dbReference>
<dbReference type="PROSITE" id="PS51462">
    <property type="entry name" value="NUDIX"/>
    <property type="match status" value="1"/>
</dbReference>
<name>A0A4Y3WD83_NITWI</name>
<dbReference type="RefSeq" id="WP_141383753.1">
    <property type="nucleotide sequence ID" value="NZ_BJNF01000053.1"/>
</dbReference>
<dbReference type="OrthoDB" id="9761969at2"/>
<organism evidence="4 5">
    <name type="scientific">Nitrobacter winogradskyi</name>
    <name type="common">Nitrobacter agilis</name>
    <dbReference type="NCBI Taxonomy" id="913"/>
    <lineage>
        <taxon>Bacteria</taxon>
        <taxon>Pseudomonadati</taxon>
        <taxon>Pseudomonadota</taxon>
        <taxon>Alphaproteobacteria</taxon>
        <taxon>Hyphomicrobiales</taxon>
        <taxon>Nitrobacteraceae</taxon>
        <taxon>Nitrobacter</taxon>
    </lineage>
</organism>
<proteinExistence type="predicted"/>
<accession>A0A4Y3WD83</accession>
<evidence type="ECO:0000256" key="1">
    <source>
        <dbReference type="ARBA" id="ARBA00001946"/>
    </source>
</evidence>
<dbReference type="EMBL" id="BJNF01000053">
    <property type="protein sequence ID" value="GEC16111.1"/>
    <property type="molecule type" value="Genomic_DNA"/>
</dbReference>
<dbReference type="GO" id="GO:0016787">
    <property type="term" value="F:hydrolase activity"/>
    <property type="evidence" value="ECO:0007669"/>
    <property type="project" value="UniProtKB-KW"/>
</dbReference>
<reference evidence="4 5" key="1">
    <citation type="submission" date="2019-06" db="EMBL/GenBank/DDBJ databases">
        <title>Whole genome shotgun sequence of Nitrobacter winogradskyi NBRC 14297.</title>
        <authorList>
            <person name="Hosoyama A."/>
            <person name="Uohara A."/>
            <person name="Ohji S."/>
            <person name="Ichikawa N."/>
        </authorList>
    </citation>
    <scope>NUCLEOTIDE SEQUENCE [LARGE SCALE GENOMIC DNA]</scope>
    <source>
        <strain evidence="4 5">NBRC 14297</strain>
    </source>
</reference>
<feature type="domain" description="Nudix hydrolase" evidence="3">
    <location>
        <begin position="6"/>
        <end position="134"/>
    </location>
</feature>
<dbReference type="SUPFAM" id="SSF55811">
    <property type="entry name" value="Nudix"/>
    <property type="match status" value="1"/>
</dbReference>
<comment type="caution">
    <text evidence="4">The sequence shown here is derived from an EMBL/GenBank/DDBJ whole genome shotgun (WGS) entry which is preliminary data.</text>
</comment>
<keyword evidence="2 4" id="KW-0378">Hydrolase</keyword>
<dbReference type="AlphaFoldDB" id="A0A4Y3WD83"/>
<evidence type="ECO:0000313" key="4">
    <source>
        <dbReference type="EMBL" id="GEC16111.1"/>
    </source>
</evidence>
<evidence type="ECO:0000259" key="3">
    <source>
        <dbReference type="PROSITE" id="PS51462"/>
    </source>
</evidence>
<gene>
    <name evidence="4" type="primary">nudD</name>
    <name evidence="4" type="ORF">NWI01_20030</name>
</gene>
<dbReference type="Gene3D" id="3.90.79.10">
    <property type="entry name" value="Nucleoside Triphosphate Pyrophosphohydrolase"/>
    <property type="match status" value="1"/>
</dbReference>
<dbReference type="Pfam" id="PF00293">
    <property type="entry name" value="NUDIX"/>
    <property type="match status" value="1"/>
</dbReference>
<dbReference type="InterPro" id="IPR015797">
    <property type="entry name" value="NUDIX_hydrolase-like_dom_sf"/>
</dbReference>
<dbReference type="PANTHER" id="PTHR43736">
    <property type="entry name" value="ADP-RIBOSE PYROPHOSPHATASE"/>
    <property type="match status" value="1"/>
</dbReference>
<comment type="cofactor">
    <cofactor evidence="1">
        <name>Mg(2+)</name>
        <dbReference type="ChEBI" id="CHEBI:18420"/>
    </cofactor>
</comment>
<dbReference type="InterPro" id="IPR000086">
    <property type="entry name" value="NUDIX_hydrolase_dom"/>
</dbReference>
<dbReference type="PANTHER" id="PTHR43736:SF1">
    <property type="entry name" value="DIHYDRONEOPTERIN TRIPHOSPHATE DIPHOSPHATASE"/>
    <property type="match status" value="1"/>
</dbReference>
<evidence type="ECO:0000256" key="2">
    <source>
        <dbReference type="ARBA" id="ARBA00022801"/>
    </source>
</evidence>
<protein>
    <submittedName>
        <fullName evidence="4">NUDIX hydrolase</fullName>
    </submittedName>
</protein>
<dbReference type="CDD" id="cd04673">
    <property type="entry name" value="NUDIX_ADPRase"/>
    <property type="match status" value="1"/>
</dbReference>
<dbReference type="InterPro" id="IPR020084">
    <property type="entry name" value="NUDIX_hydrolase_CS"/>
</dbReference>